<keyword evidence="15" id="KW-1185">Reference proteome</keyword>
<comment type="catalytic activity">
    <reaction evidence="12">
        <text>2'-deoxyribonucleotide-(2'-deoxyribose 5'-phosphate)-2'-deoxyribonucleotide-DNA = a 3'-end 2'-deoxyribonucleotide-(2,3-dehydro-2,3-deoxyribose 5'-phosphate)-DNA + a 5'-end 5'-phospho-2'-deoxyribonucleoside-DNA + H(+)</text>
        <dbReference type="Rhea" id="RHEA:66592"/>
        <dbReference type="Rhea" id="RHEA-COMP:13180"/>
        <dbReference type="Rhea" id="RHEA-COMP:16897"/>
        <dbReference type="Rhea" id="RHEA-COMP:17067"/>
        <dbReference type="ChEBI" id="CHEBI:15378"/>
        <dbReference type="ChEBI" id="CHEBI:136412"/>
        <dbReference type="ChEBI" id="CHEBI:157695"/>
        <dbReference type="ChEBI" id="CHEBI:167181"/>
        <dbReference type="EC" id="4.2.99.18"/>
    </reaction>
</comment>
<keyword evidence="8 12" id="KW-0238">DNA-binding</keyword>
<evidence type="ECO:0000256" key="9">
    <source>
        <dbReference type="ARBA" id="ARBA00023204"/>
    </source>
</evidence>
<name>A0A7U9XVH8_9MOLU</name>
<keyword evidence="5 12" id="KW-0378">Hydrolase</keyword>
<dbReference type="EC" id="4.2.99.18" evidence="12"/>
<keyword evidence="6 12" id="KW-0408">Iron</keyword>
<dbReference type="InterPro" id="IPR004036">
    <property type="entry name" value="Endonuclease-III-like_CS2"/>
</dbReference>
<reference evidence="14" key="1">
    <citation type="submission" date="2021-01" db="EMBL/GenBank/DDBJ databases">
        <title>Draft genome sequence of Acholeplasmataceae bacterium strain Mahy22.</title>
        <authorList>
            <person name="Watanabe M."/>
            <person name="Kojima H."/>
            <person name="Fukui M."/>
        </authorList>
    </citation>
    <scope>NUCLEOTIDE SEQUENCE</scope>
    <source>
        <strain evidence="14">Mahy22</strain>
    </source>
</reference>
<gene>
    <name evidence="12 14" type="primary">nth</name>
    <name evidence="14" type="ORF">MPAN_003830</name>
</gene>
<dbReference type="GO" id="GO:0003677">
    <property type="term" value="F:DNA binding"/>
    <property type="evidence" value="ECO:0007669"/>
    <property type="project" value="UniProtKB-UniRule"/>
</dbReference>
<keyword evidence="3 12" id="KW-0479">Metal-binding</keyword>
<dbReference type="PROSITE" id="PS01155">
    <property type="entry name" value="ENDONUCLEASE_III_2"/>
    <property type="match status" value="1"/>
</dbReference>
<keyword evidence="4 12" id="KW-0227">DNA damage</keyword>
<evidence type="ECO:0000256" key="12">
    <source>
        <dbReference type="HAMAP-Rule" id="MF_00942"/>
    </source>
</evidence>
<sequence>MKHAAYILETMDQMFPDATVELFHHNHFELLVAVVLSAQTTDVAVNKVTPHLFESYPTPITLMNGDVKDIEKHIKTIGLYRNKAKNIKALSKALIENFDGQVPSNRTDLESLPGVGRKTANVVLSNAFNIPALAVDTHVQRVSIRLGFAKENDSVLVVEQKLMKKIPKDKWQQAHHQFIFFGRYHCLSRHPKCKTCPLYDICKYRDKAKYRHESKSS</sequence>
<dbReference type="NCBIfam" id="TIGR01083">
    <property type="entry name" value="nth"/>
    <property type="match status" value="1"/>
</dbReference>
<dbReference type="SUPFAM" id="SSF48150">
    <property type="entry name" value="DNA-glycosylase"/>
    <property type="match status" value="1"/>
</dbReference>
<dbReference type="RefSeq" id="WP_176240020.1">
    <property type="nucleotide sequence ID" value="NZ_AP024412.1"/>
</dbReference>
<dbReference type="GO" id="GO:0019104">
    <property type="term" value="F:DNA N-glycosylase activity"/>
    <property type="evidence" value="ECO:0007669"/>
    <property type="project" value="UniProtKB-UniRule"/>
</dbReference>
<evidence type="ECO:0000256" key="7">
    <source>
        <dbReference type="ARBA" id="ARBA00023014"/>
    </source>
</evidence>
<evidence type="ECO:0000313" key="14">
    <source>
        <dbReference type="EMBL" id="BCR35490.1"/>
    </source>
</evidence>
<dbReference type="EMBL" id="AP024412">
    <property type="protein sequence ID" value="BCR35490.1"/>
    <property type="molecule type" value="Genomic_DNA"/>
</dbReference>
<keyword evidence="9 12" id="KW-0234">DNA repair</keyword>
<dbReference type="Gene3D" id="1.10.340.30">
    <property type="entry name" value="Hypothetical protein, domain 2"/>
    <property type="match status" value="1"/>
</dbReference>
<dbReference type="InterPro" id="IPR005759">
    <property type="entry name" value="Nth"/>
</dbReference>
<feature type="binding site" evidence="12">
    <location>
        <position position="193"/>
    </location>
    <ligand>
        <name>[4Fe-4S] cluster</name>
        <dbReference type="ChEBI" id="CHEBI:49883"/>
    </ligand>
</feature>
<feature type="binding site" evidence="12">
    <location>
        <position position="186"/>
    </location>
    <ligand>
        <name>[4Fe-4S] cluster</name>
        <dbReference type="ChEBI" id="CHEBI:49883"/>
    </ligand>
</feature>
<keyword evidence="7 12" id="KW-0411">Iron-sulfur</keyword>
<evidence type="ECO:0000256" key="5">
    <source>
        <dbReference type="ARBA" id="ARBA00022801"/>
    </source>
</evidence>
<proteinExistence type="inferred from homology"/>
<protein>
    <recommendedName>
        <fullName evidence="12">Endonuclease III</fullName>
        <ecNumber evidence="12">4.2.99.18</ecNumber>
    </recommendedName>
    <alternativeName>
        <fullName evidence="12">DNA-(apurinic or apyrimidinic site) lyase</fullName>
    </alternativeName>
</protein>
<dbReference type="GO" id="GO:0140078">
    <property type="term" value="F:class I DNA-(apurinic or apyrimidinic site) endonuclease activity"/>
    <property type="evidence" value="ECO:0007669"/>
    <property type="project" value="UniProtKB-EC"/>
</dbReference>
<evidence type="ECO:0000256" key="2">
    <source>
        <dbReference type="ARBA" id="ARBA00022485"/>
    </source>
</evidence>
<dbReference type="InterPro" id="IPR011257">
    <property type="entry name" value="DNA_glycosylase"/>
</dbReference>
<evidence type="ECO:0000256" key="1">
    <source>
        <dbReference type="ARBA" id="ARBA00008343"/>
    </source>
</evidence>
<evidence type="ECO:0000313" key="15">
    <source>
        <dbReference type="Proteomes" id="UP000620133"/>
    </source>
</evidence>
<evidence type="ECO:0000256" key="6">
    <source>
        <dbReference type="ARBA" id="ARBA00023004"/>
    </source>
</evidence>
<dbReference type="Gene3D" id="1.10.1670.10">
    <property type="entry name" value="Helix-hairpin-Helix base-excision DNA repair enzymes (C-terminal)"/>
    <property type="match status" value="1"/>
</dbReference>
<dbReference type="FunFam" id="1.10.1670.10:FF:000001">
    <property type="entry name" value="Endonuclease III"/>
    <property type="match status" value="1"/>
</dbReference>
<evidence type="ECO:0000256" key="3">
    <source>
        <dbReference type="ARBA" id="ARBA00022723"/>
    </source>
</evidence>
<evidence type="ECO:0000256" key="11">
    <source>
        <dbReference type="ARBA" id="ARBA00023295"/>
    </source>
</evidence>
<dbReference type="HAMAP" id="MF_00942">
    <property type="entry name" value="Nth"/>
    <property type="match status" value="1"/>
</dbReference>
<keyword evidence="14" id="KW-0255">Endonuclease</keyword>
<keyword evidence="10 12" id="KW-0456">Lyase</keyword>
<keyword evidence="2 12" id="KW-0004">4Fe-4S</keyword>
<comment type="function">
    <text evidence="12">DNA repair enzyme that has both DNA N-glycosylase activity and AP-lyase activity. The DNA N-glycosylase activity releases various damaged pyrimidines from DNA by cleaving the N-glycosidic bond, leaving an AP (apurinic/apyrimidinic) site. The AP-lyase activity cleaves the phosphodiester bond 3' to the AP site by a beta-elimination, leaving a 3'-terminal unsaturated sugar and a product with a terminal 5'-phosphate.</text>
</comment>
<accession>A0A7U9XVH8</accession>
<dbReference type="InterPro" id="IPR003265">
    <property type="entry name" value="HhH-GPD_domain"/>
</dbReference>
<dbReference type="Proteomes" id="UP000620133">
    <property type="component" value="Chromosome"/>
</dbReference>
<dbReference type="InterPro" id="IPR023170">
    <property type="entry name" value="HhH_base_excis_C"/>
</dbReference>
<dbReference type="InterPro" id="IPR000445">
    <property type="entry name" value="HhH_motif"/>
</dbReference>
<evidence type="ECO:0000256" key="4">
    <source>
        <dbReference type="ARBA" id="ARBA00022763"/>
    </source>
</evidence>
<feature type="binding site" evidence="12">
    <location>
        <position position="196"/>
    </location>
    <ligand>
        <name>[4Fe-4S] cluster</name>
        <dbReference type="ChEBI" id="CHEBI:49883"/>
    </ligand>
</feature>
<feature type="domain" description="HhH-GPD" evidence="13">
    <location>
        <begin position="36"/>
        <end position="184"/>
    </location>
</feature>
<dbReference type="GO" id="GO:0046872">
    <property type="term" value="F:metal ion binding"/>
    <property type="evidence" value="ECO:0007669"/>
    <property type="project" value="UniProtKB-KW"/>
</dbReference>
<dbReference type="Pfam" id="PF00730">
    <property type="entry name" value="HhH-GPD"/>
    <property type="match status" value="1"/>
</dbReference>
<dbReference type="AlphaFoldDB" id="A0A7U9XVH8"/>
<dbReference type="Pfam" id="PF00633">
    <property type="entry name" value="HHH"/>
    <property type="match status" value="1"/>
</dbReference>
<dbReference type="GO" id="GO:0051539">
    <property type="term" value="F:4 iron, 4 sulfur cluster binding"/>
    <property type="evidence" value="ECO:0007669"/>
    <property type="project" value="UniProtKB-UniRule"/>
</dbReference>
<dbReference type="FunFam" id="1.10.340.30:FF:000001">
    <property type="entry name" value="Endonuclease III"/>
    <property type="match status" value="1"/>
</dbReference>
<dbReference type="CDD" id="cd00056">
    <property type="entry name" value="ENDO3c"/>
    <property type="match status" value="1"/>
</dbReference>
<evidence type="ECO:0000259" key="13">
    <source>
        <dbReference type="SMART" id="SM00478"/>
    </source>
</evidence>
<evidence type="ECO:0000256" key="8">
    <source>
        <dbReference type="ARBA" id="ARBA00023125"/>
    </source>
</evidence>
<organism evidence="14 15">
    <name type="scientific">Mariniplasma anaerobium</name>
    <dbReference type="NCBI Taxonomy" id="2735436"/>
    <lineage>
        <taxon>Bacteria</taxon>
        <taxon>Bacillati</taxon>
        <taxon>Mycoplasmatota</taxon>
        <taxon>Mollicutes</taxon>
        <taxon>Acholeplasmatales</taxon>
        <taxon>Acholeplasmataceae</taxon>
        <taxon>Mariniplasma</taxon>
    </lineage>
</organism>
<dbReference type="PANTHER" id="PTHR10359:SF18">
    <property type="entry name" value="ENDONUCLEASE III"/>
    <property type="match status" value="1"/>
</dbReference>
<dbReference type="GO" id="GO:0006285">
    <property type="term" value="P:base-excision repair, AP site formation"/>
    <property type="evidence" value="ECO:0007669"/>
    <property type="project" value="TreeGrafter"/>
</dbReference>
<comment type="cofactor">
    <cofactor evidence="12">
        <name>[4Fe-4S] cluster</name>
        <dbReference type="ChEBI" id="CHEBI:49883"/>
    </cofactor>
    <text evidence="12">Binds 1 [4Fe-4S] cluster.</text>
</comment>
<dbReference type="PANTHER" id="PTHR10359">
    <property type="entry name" value="A/G-SPECIFIC ADENINE GLYCOSYLASE/ENDONUCLEASE III"/>
    <property type="match status" value="1"/>
</dbReference>
<dbReference type="KEGG" id="manr:MPAN_003830"/>
<keyword evidence="14" id="KW-0540">Nuclease</keyword>
<dbReference type="SMART" id="SM00478">
    <property type="entry name" value="ENDO3c"/>
    <property type="match status" value="1"/>
</dbReference>
<feature type="binding site" evidence="12">
    <location>
        <position position="202"/>
    </location>
    <ligand>
        <name>[4Fe-4S] cluster</name>
        <dbReference type="ChEBI" id="CHEBI:49883"/>
    </ligand>
</feature>
<keyword evidence="11 12" id="KW-0326">Glycosidase</keyword>
<comment type="similarity">
    <text evidence="1 12">Belongs to the Nth/MutY family.</text>
</comment>
<dbReference type="PIRSF" id="PIRSF001435">
    <property type="entry name" value="Nth"/>
    <property type="match status" value="1"/>
</dbReference>
<evidence type="ECO:0000256" key="10">
    <source>
        <dbReference type="ARBA" id="ARBA00023239"/>
    </source>
</evidence>